<comment type="caution">
    <text evidence="1">The sequence shown here is derived from an EMBL/GenBank/DDBJ whole genome shotgun (WGS) entry which is preliminary data.</text>
</comment>
<evidence type="ECO:0000313" key="1">
    <source>
        <dbReference type="EMBL" id="KAK9098474.1"/>
    </source>
</evidence>
<organism evidence="1 2">
    <name type="scientific">Stephania yunnanensis</name>
    <dbReference type="NCBI Taxonomy" id="152371"/>
    <lineage>
        <taxon>Eukaryota</taxon>
        <taxon>Viridiplantae</taxon>
        <taxon>Streptophyta</taxon>
        <taxon>Embryophyta</taxon>
        <taxon>Tracheophyta</taxon>
        <taxon>Spermatophyta</taxon>
        <taxon>Magnoliopsida</taxon>
        <taxon>Ranunculales</taxon>
        <taxon>Menispermaceae</taxon>
        <taxon>Menispermoideae</taxon>
        <taxon>Cissampelideae</taxon>
        <taxon>Stephania</taxon>
    </lineage>
</organism>
<dbReference type="EMBL" id="JBBNAF010000011">
    <property type="protein sequence ID" value="KAK9098474.1"/>
    <property type="molecule type" value="Genomic_DNA"/>
</dbReference>
<dbReference type="AlphaFoldDB" id="A0AAP0HV64"/>
<accession>A0AAP0HV64</accession>
<gene>
    <name evidence="1" type="ORF">Syun_025519</name>
</gene>
<proteinExistence type="predicted"/>
<evidence type="ECO:0000313" key="2">
    <source>
        <dbReference type="Proteomes" id="UP001420932"/>
    </source>
</evidence>
<keyword evidence="2" id="KW-1185">Reference proteome</keyword>
<sequence>MLSLSKIWDLSIAGMGKREHVATRRWGRDQEGNDIPIKPPVNGSVQSKVEHAQNEPNVLSSFTIGASSSQQPSDLFHSFFDELKAIVENCLDRIKDFLVSLDGRLRKMNDAFNKAAGDVCIGMQTMHKDLDCFPKGPLTLRRR</sequence>
<protein>
    <submittedName>
        <fullName evidence="1">Uncharacterized protein</fullName>
    </submittedName>
</protein>
<name>A0AAP0HV64_9MAGN</name>
<reference evidence="1 2" key="1">
    <citation type="submission" date="2024-01" db="EMBL/GenBank/DDBJ databases">
        <title>Genome assemblies of Stephania.</title>
        <authorList>
            <person name="Yang L."/>
        </authorList>
    </citation>
    <scope>NUCLEOTIDE SEQUENCE [LARGE SCALE GENOMIC DNA]</scope>
    <source>
        <strain evidence="1">YNDBR</strain>
        <tissue evidence="1">Leaf</tissue>
    </source>
</reference>
<dbReference type="Proteomes" id="UP001420932">
    <property type="component" value="Unassembled WGS sequence"/>
</dbReference>